<dbReference type="AlphaFoldDB" id="H0EWT7"/>
<organism evidence="2 3">
    <name type="scientific">Glarea lozoyensis (strain ATCC 74030 / MF5533)</name>
    <dbReference type="NCBI Taxonomy" id="1104152"/>
    <lineage>
        <taxon>Eukaryota</taxon>
        <taxon>Fungi</taxon>
        <taxon>Dikarya</taxon>
        <taxon>Ascomycota</taxon>
        <taxon>Pezizomycotina</taxon>
        <taxon>Leotiomycetes</taxon>
        <taxon>Helotiales</taxon>
        <taxon>Helotiaceae</taxon>
        <taxon>Glarea</taxon>
    </lineage>
</organism>
<feature type="chain" id="PRO_5003532845" evidence="1">
    <location>
        <begin position="20"/>
        <end position="120"/>
    </location>
</feature>
<proteinExistence type="predicted"/>
<dbReference type="OrthoDB" id="5589325at2759"/>
<keyword evidence="1" id="KW-0732">Signal</keyword>
<keyword evidence="3" id="KW-1185">Reference proteome</keyword>
<accession>H0EWT7</accession>
<feature type="signal peptide" evidence="1">
    <location>
        <begin position="1"/>
        <end position="19"/>
    </location>
</feature>
<gene>
    <name evidence="2" type="ORF">M7I_7261</name>
</gene>
<protein>
    <submittedName>
        <fullName evidence="2">Uncharacterized protein</fullName>
    </submittedName>
</protein>
<evidence type="ECO:0000313" key="3">
    <source>
        <dbReference type="Proteomes" id="UP000005446"/>
    </source>
</evidence>
<dbReference type="EMBL" id="AGUE01000213">
    <property type="protein sequence ID" value="EHK97006.1"/>
    <property type="molecule type" value="Genomic_DNA"/>
</dbReference>
<dbReference type="HOGENOM" id="CLU_1876376_0_0_1"/>
<evidence type="ECO:0000313" key="2">
    <source>
        <dbReference type="EMBL" id="EHK97006.1"/>
    </source>
</evidence>
<dbReference type="InParanoid" id="H0EWT7"/>
<name>H0EWT7_GLAL7</name>
<sequence length="120" mass="12368">MKSSALTSLAIGALHVVTALRFTNPNFNNITIGKPLNITWDDASGPVSLTLVKGGTPALFATVGTLAIFRDSSNSVHSFQFELVNAPISVTTTSAASVAAAAPTYTTTFMYPNYANGAGA</sequence>
<dbReference type="Proteomes" id="UP000005446">
    <property type="component" value="Unassembled WGS sequence"/>
</dbReference>
<comment type="caution">
    <text evidence="2">The sequence shown here is derived from an EMBL/GenBank/DDBJ whole genome shotgun (WGS) entry which is preliminary data.</text>
</comment>
<reference evidence="2 3" key="1">
    <citation type="journal article" date="2012" name="Eukaryot. Cell">
        <title>Genome sequence of the fungus Glarea lozoyensis: the first genome sequence of a species from the Helotiaceae family.</title>
        <authorList>
            <person name="Youssar L."/>
            <person name="Gruening B.A."/>
            <person name="Erxleben A."/>
            <person name="Guenther S."/>
            <person name="Huettel W."/>
        </authorList>
    </citation>
    <scope>NUCLEOTIDE SEQUENCE [LARGE SCALE GENOMIC DNA]</scope>
    <source>
        <strain evidence="3">ATCC 74030 / MF5533</strain>
    </source>
</reference>
<evidence type="ECO:0000256" key="1">
    <source>
        <dbReference type="SAM" id="SignalP"/>
    </source>
</evidence>